<dbReference type="Proteomes" id="UP000827976">
    <property type="component" value="Chromosome 18"/>
</dbReference>
<reference evidence="2" key="1">
    <citation type="journal article" date="2022" name="Nat. Commun.">
        <title>Chromosome evolution and the genetic basis of agronomically important traits in greater yam.</title>
        <authorList>
            <person name="Bredeson J.V."/>
            <person name="Lyons J.B."/>
            <person name="Oniyinde I.O."/>
            <person name="Okereke N.R."/>
            <person name="Kolade O."/>
            <person name="Nnabue I."/>
            <person name="Nwadili C.O."/>
            <person name="Hribova E."/>
            <person name="Parker M."/>
            <person name="Nwogha J."/>
            <person name="Shu S."/>
            <person name="Carlson J."/>
            <person name="Kariba R."/>
            <person name="Muthemba S."/>
            <person name="Knop K."/>
            <person name="Barton G.J."/>
            <person name="Sherwood A.V."/>
            <person name="Lopez-Montes A."/>
            <person name="Asiedu R."/>
            <person name="Jamnadass R."/>
            <person name="Muchugi A."/>
            <person name="Goodstein D."/>
            <person name="Egesi C.N."/>
            <person name="Featherston J."/>
            <person name="Asfaw A."/>
            <person name="Simpson G.G."/>
            <person name="Dolezel J."/>
            <person name="Hendre P.S."/>
            <person name="Van Deynze A."/>
            <person name="Kumar P.L."/>
            <person name="Obidiegwu J.E."/>
            <person name="Bhattacharjee R."/>
            <person name="Rokhsar D.S."/>
        </authorList>
    </citation>
    <scope>NUCLEOTIDE SEQUENCE [LARGE SCALE GENOMIC DNA]</scope>
    <source>
        <strain evidence="2">cv. TDa95/00328</strain>
    </source>
</reference>
<proteinExistence type="predicted"/>
<protein>
    <submittedName>
        <fullName evidence="1">Protein-serine/threonine phosphatase protein</fullName>
        <ecNumber evidence="1">3.1.3.16</ecNumber>
    </submittedName>
</protein>
<keyword evidence="1" id="KW-0378">Hydrolase</keyword>
<dbReference type="EC" id="3.1.3.16" evidence="1"/>
<organism evidence="1 2">
    <name type="scientific">Dioscorea alata</name>
    <name type="common">Purple yam</name>
    <dbReference type="NCBI Taxonomy" id="55571"/>
    <lineage>
        <taxon>Eukaryota</taxon>
        <taxon>Viridiplantae</taxon>
        <taxon>Streptophyta</taxon>
        <taxon>Embryophyta</taxon>
        <taxon>Tracheophyta</taxon>
        <taxon>Spermatophyta</taxon>
        <taxon>Magnoliopsida</taxon>
        <taxon>Liliopsida</taxon>
        <taxon>Dioscoreales</taxon>
        <taxon>Dioscoreaceae</taxon>
        <taxon>Dioscorea</taxon>
    </lineage>
</organism>
<sequence>MITNLESNLEPKDGASVEDDKELNKEQEDVPSGVPDAHQGGISSKLDHAEVEIQDSSGGDTKGDSTQEEESFDVVAEPGQSTGAVSLLVIMDGPVQASHSETIEESFDDRLVSEERSLEDSERPKISSEAEFASGVDSESNNLPVKISEPSFLLSSGAALLPHPAKALTGGEDAYFLACKNWFGVADGVGQWSLEGINAGLYAKELMENCERLLSESLNGSGTKPDQIINRSAVDAISPGSSTVLVAYFDGQVLHVANIGDSGFIIIRNGKVYNKSSPMVYGFNFPLQIQRGDDPSKLIQEYNMALDEGDVVVTATDGLFDNIYEEEIAAIVSKSLQASLKPSEIAELLALRAQEVGKSTGRSPFADAANAAGYTAFTGGKLDDVTVIVSIVQKSNT</sequence>
<accession>A0ACB7U7I5</accession>
<evidence type="ECO:0000313" key="2">
    <source>
        <dbReference type="Proteomes" id="UP000827976"/>
    </source>
</evidence>
<evidence type="ECO:0000313" key="1">
    <source>
        <dbReference type="EMBL" id="KAH7656256.1"/>
    </source>
</evidence>
<keyword evidence="2" id="KW-1185">Reference proteome</keyword>
<gene>
    <name evidence="1" type="ORF">IHE45_18G064800</name>
</gene>
<dbReference type="EMBL" id="CM037028">
    <property type="protein sequence ID" value="KAH7656256.1"/>
    <property type="molecule type" value="Genomic_DNA"/>
</dbReference>
<comment type="caution">
    <text evidence="1">The sequence shown here is derived from an EMBL/GenBank/DDBJ whole genome shotgun (WGS) entry which is preliminary data.</text>
</comment>
<name>A0ACB7U7I5_DIOAL</name>